<organism evidence="1 2">
    <name type="scientific">Canavalia gladiata</name>
    <name type="common">Sword bean</name>
    <name type="synonym">Dolichos gladiatus</name>
    <dbReference type="NCBI Taxonomy" id="3824"/>
    <lineage>
        <taxon>Eukaryota</taxon>
        <taxon>Viridiplantae</taxon>
        <taxon>Streptophyta</taxon>
        <taxon>Embryophyta</taxon>
        <taxon>Tracheophyta</taxon>
        <taxon>Spermatophyta</taxon>
        <taxon>Magnoliopsida</taxon>
        <taxon>eudicotyledons</taxon>
        <taxon>Gunneridae</taxon>
        <taxon>Pentapetalae</taxon>
        <taxon>rosids</taxon>
        <taxon>fabids</taxon>
        <taxon>Fabales</taxon>
        <taxon>Fabaceae</taxon>
        <taxon>Papilionoideae</taxon>
        <taxon>50 kb inversion clade</taxon>
        <taxon>NPAAA clade</taxon>
        <taxon>indigoferoid/millettioid clade</taxon>
        <taxon>Phaseoleae</taxon>
        <taxon>Canavalia</taxon>
    </lineage>
</organism>
<dbReference type="EMBL" id="JAYMYQ010000005">
    <property type="protein sequence ID" value="KAK7328905.1"/>
    <property type="molecule type" value="Genomic_DNA"/>
</dbReference>
<comment type="caution">
    <text evidence="1">The sequence shown here is derived from an EMBL/GenBank/DDBJ whole genome shotgun (WGS) entry which is preliminary data.</text>
</comment>
<name>A0AAN9L3S3_CANGL</name>
<sequence length="106" mass="11403">MRGGVVCISWSAGCHGLCGHSIAAPTGTASRTISECQLSPSTTPNPSYILCFWFTEGVGIMTIQDETASVQSLMCFSILAEMEFLPKWIASYIYGSVKVQDELGDD</sequence>
<evidence type="ECO:0000313" key="1">
    <source>
        <dbReference type="EMBL" id="KAK7328905.1"/>
    </source>
</evidence>
<keyword evidence="2" id="KW-1185">Reference proteome</keyword>
<reference evidence="1 2" key="1">
    <citation type="submission" date="2024-01" db="EMBL/GenBank/DDBJ databases">
        <title>The genomes of 5 underutilized Papilionoideae crops provide insights into root nodulation and disease resistanc.</title>
        <authorList>
            <person name="Jiang F."/>
        </authorList>
    </citation>
    <scope>NUCLEOTIDE SEQUENCE [LARGE SCALE GENOMIC DNA]</scope>
    <source>
        <strain evidence="1">LVBAO_FW01</strain>
        <tissue evidence="1">Leaves</tissue>
    </source>
</reference>
<dbReference type="AlphaFoldDB" id="A0AAN9L3S3"/>
<gene>
    <name evidence="1" type="ORF">VNO77_23040</name>
</gene>
<evidence type="ECO:0000313" key="2">
    <source>
        <dbReference type="Proteomes" id="UP001367508"/>
    </source>
</evidence>
<protein>
    <submittedName>
        <fullName evidence="1">Uncharacterized protein</fullName>
    </submittedName>
</protein>
<proteinExistence type="predicted"/>
<accession>A0AAN9L3S3</accession>
<dbReference type="Proteomes" id="UP001367508">
    <property type="component" value="Unassembled WGS sequence"/>
</dbReference>